<keyword evidence="3" id="KW-0408">Iron</keyword>
<dbReference type="Gene3D" id="2.60.120.330">
    <property type="entry name" value="B-lactam Antibiotic, Isopenicillin N Synthase, Chain"/>
    <property type="match status" value="1"/>
</dbReference>
<reference evidence="5 6" key="1">
    <citation type="submission" date="2019-01" db="EMBL/GenBank/DDBJ databases">
        <title>Genome sequences of Streptomyces and Rhizobium isolates collected from root and soil.</title>
        <authorList>
            <person name="Chhettri S."/>
            <person name="Sevigny J.L."/>
            <person name="Sen A."/>
            <person name="Ennis N."/>
            <person name="Tisa L."/>
        </authorList>
    </citation>
    <scope>NUCLEOTIDE SEQUENCE [LARGE SCALE GENOMIC DNA]</scope>
    <source>
        <strain evidence="5 6">San01</strain>
    </source>
</reference>
<evidence type="ECO:0000313" key="5">
    <source>
        <dbReference type="EMBL" id="RVU15262.1"/>
    </source>
</evidence>
<comment type="pathway">
    <text evidence="1">Antibiotic biosynthesis.</text>
</comment>
<keyword evidence="6" id="KW-1185">Reference proteome</keyword>
<keyword evidence="3" id="KW-0479">Metal-binding</keyword>
<dbReference type="InterPro" id="IPR027443">
    <property type="entry name" value="IPNS-like_sf"/>
</dbReference>
<dbReference type="InterPro" id="IPR005123">
    <property type="entry name" value="Oxoglu/Fe-dep_dioxygenase_dom"/>
</dbReference>
<dbReference type="PANTHER" id="PTHR47990">
    <property type="entry name" value="2-OXOGLUTARATE (2OG) AND FE(II)-DEPENDENT OXYGENASE SUPERFAMILY PROTEIN-RELATED"/>
    <property type="match status" value="1"/>
</dbReference>
<dbReference type="GO" id="GO:0016491">
    <property type="term" value="F:oxidoreductase activity"/>
    <property type="evidence" value="ECO:0007669"/>
    <property type="project" value="UniProtKB-KW"/>
</dbReference>
<dbReference type="Pfam" id="PF14226">
    <property type="entry name" value="DIOX_N"/>
    <property type="match status" value="1"/>
</dbReference>
<dbReference type="Proteomes" id="UP000283128">
    <property type="component" value="Unassembled WGS sequence"/>
</dbReference>
<comment type="caution">
    <text evidence="5">The sequence shown here is derived from an EMBL/GenBank/DDBJ whole genome shotgun (WGS) entry which is preliminary data.</text>
</comment>
<feature type="domain" description="Fe2OG dioxygenase" evidence="4">
    <location>
        <begin position="194"/>
        <end position="308"/>
    </location>
</feature>
<evidence type="ECO:0000256" key="1">
    <source>
        <dbReference type="ARBA" id="ARBA00004792"/>
    </source>
</evidence>
<dbReference type="GO" id="GO:0046872">
    <property type="term" value="F:metal ion binding"/>
    <property type="evidence" value="ECO:0007669"/>
    <property type="project" value="UniProtKB-KW"/>
</dbReference>
<dbReference type="Pfam" id="PF03171">
    <property type="entry name" value="2OG-FeII_Oxy"/>
    <property type="match status" value="1"/>
</dbReference>
<protein>
    <submittedName>
        <fullName evidence="5">Isopenicillin N synthase family oxygenase</fullName>
    </submittedName>
</protein>
<dbReference type="GO" id="GO:0017000">
    <property type="term" value="P:antibiotic biosynthetic process"/>
    <property type="evidence" value="ECO:0007669"/>
    <property type="project" value="UniProtKB-KW"/>
</dbReference>
<name>A0A3S2V617_9ACTN</name>
<comment type="similarity">
    <text evidence="3">Belongs to the iron/ascorbate-dependent oxidoreductase family.</text>
</comment>
<dbReference type="InterPro" id="IPR044861">
    <property type="entry name" value="IPNS-like_FE2OG_OXY"/>
</dbReference>
<dbReference type="OrthoDB" id="21825at2"/>
<accession>A0A3S2V617</accession>
<dbReference type="InterPro" id="IPR026992">
    <property type="entry name" value="DIOX_N"/>
</dbReference>
<dbReference type="RefSeq" id="WP_127833220.1">
    <property type="nucleotide sequence ID" value="NZ_RZYA01000034.1"/>
</dbReference>
<dbReference type="EMBL" id="RZYA01000034">
    <property type="protein sequence ID" value="RVU15262.1"/>
    <property type="molecule type" value="Genomic_DNA"/>
</dbReference>
<evidence type="ECO:0000259" key="4">
    <source>
        <dbReference type="PROSITE" id="PS51471"/>
    </source>
</evidence>
<sequence>MTDITTRAVPHTTPQSTYGLAELDKETRMGGAGTETTAREIRRIDLSDFEARKAEITEELWAAATDIGFFQLVNHGIDQALVDGAFTNAEGFFALPEVHKARHGLKKGLNSGWESMTQVRPSVGTPDQKESYQVTRPHMEGLWPDDDLPEFRPRALDFEAHCREVAMRVLSCFADKLGFADDFFTRAHNPQSAHYQSTLRMLHYFAIPEDAQLDPDVWRAGAHTDFDCLTLLFQRDGQGGLQVCPGNEAEAQEWTPVVPSADTITCNIGDMLMRWSDDRLPSNFHRVKSPGPGEDRGARYSIAFFAQADRDVVIEGPDGRYRPITAEQYIQQRIAANFAR</sequence>
<organism evidence="5 6">
    <name type="scientific">Streptomyces antnestii</name>
    <dbReference type="NCBI Taxonomy" id="2494256"/>
    <lineage>
        <taxon>Bacteria</taxon>
        <taxon>Bacillati</taxon>
        <taxon>Actinomycetota</taxon>
        <taxon>Actinomycetes</taxon>
        <taxon>Kitasatosporales</taxon>
        <taxon>Streptomycetaceae</taxon>
        <taxon>Streptomyces</taxon>
    </lineage>
</organism>
<evidence type="ECO:0000256" key="2">
    <source>
        <dbReference type="ARBA" id="ARBA00023194"/>
    </source>
</evidence>
<dbReference type="InterPro" id="IPR050231">
    <property type="entry name" value="Iron_ascorbate_oxido_reductase"/>
</dbReference>
<keyword evidence="3" id="KW-0560">Oxidoreductase</keyword>
<evidence type="ECO:0000313" key="6">
    <source>
        <dbReference type="Proteomes" id="UP000283128"/>
    </source>
</evidence>
<dbReference type="SUPFAM" id="SSF51197">
    <property type="entry name" value="Clavaminate synthase-like"/>
    <property type="match status" value="1"/>
</dbReference>
<evidence type="ECO:0000256" key="3">
    <source>
        <dbReference type="RuleBase" id="RU003682"/>
    </source>
</evidence>
<keyword evidence="2" id="KW-0045">Antibiotic biosynthesis</keyword>
<dbReference type="AlphaFoldDB" id="A0A3S2V617"/>
<gene>
    <name evidence="5" type="ORF">EOT10_39560</name>
</gene>
<dbReference type="PROSITE" id="PS51471">
    <property type="entry name" value="FE2OG_OXY"/>
    <property type="match status" value="1"/>
</dbReference>
<proteinExistence type="inferred from homology"/>